<dbReference type="Proteomes" id="UP000766336">
    <property type="component" value="Unassembled WGS sequence"/>
</dbReference>
<accession>A0ABS5QF45</accession>
<dbReference type="EMBL" id="JAHCDA010000003">
    <property type="protein sequence ID" value="MBS7812311.1"/>
    <property type="molecule type" value="Genomic_DNA"/>
</dbReference>
<dbReference type="InterPro" id="IPR058630">
    <property type="entry name" value="T4_Y16D"/>
</dbReference>
<dbReference type="Pfam" id="PF26092">
    <property type="entry name" value="T4_Y16D"/>
    <property type="match status" value="1"/>
</dbReference>
<dbReference type="RefSeq" id="WP_213671019.1">
    <property type="nucleotide sequence ID" value="NZ_JAHCDA010000003.1"/>
</dbReference>
<comment type="caution">
    <text evidence="1">The sequence shown here is derived from an EMBL/GenBank/DDBJ whole genome shotgun (WGS) entry which is preliminary data.</text>
</comment>
<sequence>MSDVDLHLRPFGWAPGGYSFHCQDCTPVGASIKDLPTGDKRAWRCRPCAEQALARQAAATGVAEVAPTLTPQQDIEDLVQRFSEALRAKLVISEAKHRWKGHWRRDGWLAELRAELLLHVDKGDPRDVAAYCAFAWHHGWSLAPTPPARTAQQEEANRASLRNHWLSCGRAMERRQVHIVAAACRYDNVTYRLPPPARHGDVLELMRKLLPQGTGGLEQQGFVTNNDHFVGREEACVIARSAGQILHKTGPEDVLFSECVW</sequence>
<keyword evidence="2" id="KW-1185">Reference proteome</keyword>
<name>A0ABS5QF45_9PROT</name>
<gene>
    <name evidence="1" type="ORF">KHU32_15280</name>
</gene>
<proteinExistence type="predicted"/>
<evidence type="ECO:0000313" key="1">
    <source>
        <dbReference type="EMBL" id="MBS7812311.1"/>
    </source>
</evidence>
<evidence type="ECO:0000313" key="2">
    <source>
        <dbReference type="Proteomes" id="UP000766336"/>
    </source>
</evidence>
<protein>
    <submittedName>
        <fullName evidence="1">Uncharacterized protein</fullName>
    </submittedName>
</protein>
<reference evidence="1 2" key="1">
    <citation type="submission" date="2021-05" db="EMBL/GenBank/DDBJ databases">
        <title>Roseococcus sp. XZZS9, whole genome shotgun sequencing project.</title>
        <authorList>
            <person name="Zhao G."/>
            <person name="Shen L."/>
        </authorList>
    </citation>
    <scope>NUCLEOTIDE SEQUENCE [LARGE SCALE GENOMIC DNA]</scope>
    <source>
        <strain evidence="1 2">XZZS9</strain>
    </source>
</reference>
<organism evidence="1 2">
    <name type="scientific">Roseococcus pinisoli</name>
    <dbReference type="NCBI Taxonomy" id="2835040"/>
    <lineage>
        <taxon>Bacteria</taxon>
        <taxon>Pseudomonadati</taxon>
        <taxon>Pseudomonadota</taxon>
        <taxon>Alphaproteobacteria</taxon>
        <taxon>Acetobacterales</taxon>
        <taxon>Roseomonadaceae</taxon>
        <taxon>Roseococcus</taxon>
    </lineage>
</organism>